<proteinExistence type="predicted"/>
<gene>
    <name evidence="1" type="ORF">LLUT_LOCUS28546</name>
</gene>
<evidence type="ECO:0000313" key="2">
    <source>
        <dbReference type="Proteomes" id="UP001497480"/>
    </source>
</evidence>
<reference evidence="1 2" key="1">
    <citation type="submission" date="2024-03" db="EMBL/GenBank/DDBJ databases">
        <authorList>
            <person name="Martinez-Hernandez J."/>
        </authorList>
    </citation>
    <scope>NUCLEOTIDE SEQUENCE [LARGE SCALE GENOMIC DNA]</scope>
</reference>
<keyword evidence="2" id="KW-1185">Reference proteome</keyword>
<dbReference type="EMBL" id="CAXHTB010000020">
    <property type="protein sequence ID" value="CAL0327486.1"/>
    <property type="molecule type" value="Genomic_DNA"/>
</dbReference>
<dbReference type="Proteomes" id="UP001497480">
    <property type="component" value="Unassembled WGS sequence"/>
</dbReference>
<comment type="caution">
    <text evidence="1">The sequence shown here is derived from an EMBL/GenBank/DDBJ whole genome shotgun (WGS) entry which is preliminary data.</text>
</comment>
<evidence type="ECO:0000313" key="1">
    <source>
        <dbReference type="EMBL" id="CAL0327486.1"/>
    </source>
</evidence>
<protein>
    <submittedName>
        <fullName evidence="1">Uncharacterized protein</fullName>
    </submittedName>
</protein>
<accession>A0AAV1Y0E7</accession>
<name>A0AAV1Y0E7_LUPLU</name>
<organism evidence="1 2">
    <name type="scientific">Lupinus luteus</name>
    <name type="common">European yellow lupine</name>
    <dbReference type="NCBI Taxonomy" id="3873"/>
    <lineage>
        <taxon>Eukaryota</taxon>
        <taxon>Viridiplantae</taxon>
        <taxon>Streptophyta</taxon>
        <taxon>Embryophyta</taxon>
        <taxon>Tracheophyta</taxon>
        <taxon>Spermatophyta</taxon>
        <taxon>Magnoliopsida</taxon>
        <taxon>eudicotyledons</taxon>
        <taxon>Gunneridae</taxon>
        <taxon>Pentapetalae</taxon>
        <taxon>rosids</taxon>
        <taxon>fabids</taxon>
        <taxon>Fabales</taxon>
        <taxon>Fabaceae</taxon>
        <taxon>Papilionoideae</taxon>
        <taxon>50 kb inversion clade</taxon>
        <taxon>genistoids sensu lato</taxon>
        <taxon>core genistoids</taxon>
        <taxon>Genisteae</taxon>
        <taxon>Lupinus</taxon>
    </lineage>
</organism>
<dbReference type="AlphaFoldDB" id="A0AAV1Y0E7"/>
<sequence length="67" mass="7682">MGIQIHKEDPIETGDVLHLQLPVLGTTDKAVKSRKGKRLMRTYVTIPMVHGYVTRKVLYIKIPLVER</sequence>